<sequence>MGKELLEYTRISIFRMCEHYLPKLKIALDMVETEVLWRHEKETLNSIGGIALHVGQHIQRHIIRYSNSGKVEGGIENYFPDEAATSSSDLIQLITERFSSWREVMIGYTEGNKDEKNLDMFDIYHLVEHTGYHLGQIIDRVQRLTDRNFQFVQNGINERNLKDHIYRDQH</sequence>
<name>A0A926QN42_9BACL</name>
<dbReference type="AlphaFoldDB" id="A0A926QN42"/>
<evidence type="ECO:0000313" key="2">
    <source>
        <dbReference type="Proteomes" id="UP000650466"/>
    </source>
</evidence>
<comment type="caution">
    <text evidence="1">The sequence shown here is derived from an EMBL/GenBank/DDBJ whole genome shotgun (WGS) entry which is preliminary data.</text>
</comment>
<accession>A0A926QN42</accession>
<dbReference type="Proteomes" id="UP000650466">
    <property type="component" value="Unassembled WGS sequence"/>
</dbReference>
<evidence type="ECO:0008006" key="3">
    <source>
        <dbReference type="Google" id="ProtNLM"/>
    </source>
</evidence>
<reference evidence="1" key="1">
    <citation type="submission" date="2020-09" db="EMBL/GenBank/DDBJ databases">
        <title>Draft Genome Sequence of Paenibacillus sp. WST5.</title>
        <authorList>
            <person name="Bao Z."/>
        </authorList>
    </citation>
    <scope>NUCLEOTIDE SEQUENCE</scope>
    <source>
        <strain evidence="1">WST5</strain>
    </source>
</reference>
<dbReference type="Gene3D" id="1.20.120.450">
    <property type="entry name" value="dinb family like domain"/>
    <property type="match status" value="1"/>
</dbReference>
<proteinExistence type="predicted"/>
<gene>
    <name evidence="1" type="ORF">ICC18_30470</name>
</gene>
<protein>
    <recommendedName>
        <fullName evidence="3">DinB family protein</fullName>
    </recommendedName>
</protein>
<evidence type="ECO:0000313" key="1">
    <source>
        <dbReference type="EMBL" id="MBD0384372.1"/>
    </source>
</evidence>
<dbReference type="SUPFAM" id="SSF109854">
    <property type="entry name" value="DinB/YfiT-like putative metalloenzymes"/>
    <property type="match status" value="1"/>
</dbReference>
<dbReference type="EMBL" id="JACVVD010000019">
    <property type="protein sequence ID" value="MBD0384372.1"/>
    <property type="molecule type" value="Genomic_DNA"/>
</dbReference>
<dbReference type="RefSeq" id="WP_188178153.1">
    <property type="nucleotide sequence ID" value="NZ_JACVVD010000019.1"/>
</dbReference>
<dbReference type="InterPro" id="IPR034660">
    <property type="entry name" value="DinB/YfiT-like"/>
</dbReference>
<organism evidence="1 2">
    <name type="scientific">Paenibacillus sedimenti</name>
    <dbReference type="NCBI Taxonomy" id="2770274"/>
    <lineage>
        <taxon>Bacteria</taxon>
        <taxon>Bacillati</taxon>
        <taxon>Bacillota</taxon>
        <taxon>Bacilli</taxon>
        <taxon>Bacillales</taxon>
        <taxon>Paenibacillaceae</taxon>
        <taxon>Paenibacillus</taxon>
    </lineage>
</organism>
<keyword evidence="2" id="KW-1185">Reference proteome</keyword>